<comment type="caution">
    <text evidence="1">The sequence shown here is derived from an EMBL/GenBank/DDBJ whole genome shotgun (WGS) entry which is preliminary data.</text>
</comment>
<reference evidence="1 2" key="1">
    <citation type="submission" date="2010-10" db="EMBL/GenBank/DDBJ databases">
        <authorList>
            <person name="Durkin A.S."/>
            <person name="Madupu R."/>
            <person name="Torralba M."/>
            <person name="Gillis M."/>
            <person name="Methe B."/>
            <person name="Sutton G."/>
            <person name="Nelson K.E."/>
        </authorList>
    </citation>
    <scope>NUCLEOTIDE SEQUENCE [LARGE SCALE GENOMIC DNA]</scope>
    <source>
        <strain evidence="1 2">JCVIHMP022</strain>
    </source>
</reference>
<evidence type="ECO:0000313" key="1">
    <source>
        <dbReference type="EMBL" id="EFO78268.1"/>
    </source>
</evidence>
<dbReference type="AlphaFoldDB" id="A0AB72Z407"/>
<proteinExistence type="predicted"/>
<evidence type="ECO:0000313" key="2">
    <source>
        <dbReference type="Proteomes" id="UP000003457"/>
    </source>
</evidence>
<dbReference type="Proteomes" id="UP000003457">
    <property type="component" value="Unassembled WGS sequence"/>
</dbReference>
<gene>
    <name evidence="1" type="ORF">HMPREF9003_2123</name>
</gene>
<dbReference type="EMBL" id="AEHJ01000009">
    <property type="protein sequence ID" value="EFO78268.1"/>
    <property type="molecule type" value="Genomic_DNA"/>
</dbReference>
<sequence>MGWDKRLIFGEISWNAAIAEAENNDERNESGDVAVAISAR</sequence>
<accession>A0AB72Z407</accession>
<protein>
    <submittedName>
        <fullName evidence="1">Uncharacterized protein</fullName>
    </submittedName>
</protein>
<organism evidence="1 2">
    <name type="scientific">Bifidobacterium dentium JCVIHMP022</name>
    <dbReference type="NCBI Taxonomy" id="553191"/>
    <lineage>
        <taxon>Bacteria</taxon>
        <taxon>Bacillati</taxon>
        <taxon>Actinomycetota</taxon>
        <taxon>Actinomycetes</taxon>
        <taxon>Bifidobacteriales</taxon>
        <taxon>Bifidobacteriaceae</taxon>
        <taxon>Bifidobacterium</taxon>
    </lineage>
</organism>
<name>A0AB72Z407_9BIFI</name>